<dbReference type="GO" id="GO:0009507">
    <property type="term" value="C:chloroplast"/>
    <property type="evidence" value="ECO:0007669"/>
    <property type="project" value="TreeGrafter"/>
</dbReference>
<evidence type="ECO:0000313" key="3">
    <source>
        <dbReference type="Proteomes" id="UP001454036"/>
    </source>
</evidence>
<dbReference type="InterPro" id="IPR036869">
    <property type="entry name" value="J_dom_sf"/>
</dbReference>
<dbReference type="Proteomes" id="UP001454036">
    <property type="component" value="Unassembled WGS sequence"/>
</dbReference>
<dbReference type="InterPro" id="IPR053232">
    <property type="entry name" value="DnaJ_C/III_chloroplastic"/>
</dbReference>
<dbReference type="InterPro" id="IPR018253">
    <property type="entry name" value="DnaJ_domain_CS"/>
</dbReference>
<evidence type="ECO:0000313" key="2">
    <source>
        <dbReference type="EMBL" id="GAA0161413.1"/>
    </source>
</evidence>
<dbReference type="PRINTS" id="PR00625">
    <property type="entry name" value="JDOMAIN"/>
</dbReference>
<reference evidence="2 3" key="1">
    <citation type="submission" date="2024-01" db="EMBL/GenBank/DDBJ databases">
        <title>The complete chloroplast genome sequence of Lithospermum erythrorhizon: insights into the phylogenetic relationship among Boraginaceae species and the maternal lineages of purple gromwells.</title>
        <authorList>
            <person name="Okada T."/>
            <person name="Watanabe K."/>
        </authorList>
    </citation>
    <scope>NUCLEOTIDE SEQUENCE [LARGE SCALE GENOMIC DNA]</scope>
</reference>
<sequence>MNCKVFSGCEPQLCFHQNSNQINKFSNLGFSPSISFGTKLEVPSLHAMVSSRGIRIRAMASTSTIEDIYMTTDCTQSLYDLLGVSRNGTISDIKKAYKQLARRYHPDVSPQDCIEEHTRKFIMAKEAYDTLSDPQRRAIYDRNLGNRSYPFAFSARNESQFDQKFDDIGEWTNRWQSQVQEMNRKSMNNRGKNTCGARMRRQR</sequence>
<protein>
    <submittedName>
        <fullName evidence="2">Chaperone</fullName>
    </submittedName>
</protein>
<feature type="domain" description="J" evidence="1">
    <location>
        <begin position="77"/>
        <end position="144"/>
    </location>
</feature>
<dbReference type="CDD" id="cd06257">
    <property type="entry name" value="DnaJ"/>
    <property type="match status" value="1"/>
</dbReference>
<organism evidence="2 3">
    <name type="scientific">Lithospermum erythrorhizon</name>
    <name type="common">Purple gromwell</name>
    <name type="synonym">Lithospermum officinale var. erythrorhizon</name>
    <dbReference type="NCBI Taxonomy" id="34254"/>
    <lineage>
        <taxon>Eukaryota</taxon>
        <taxon>Viridiplantae</taxon>
        <taxon>Streptophyta</taxon>
        <taxon>Embryophyta</taxon>
        <taxon>Tracheophyta</taxon>
        <taxon>Spermatophyta</taxon>
        <taxon>Magnoliopsida</taxon>
        <taxon>eudicotyledons</taxon>
        <taxon>Gunneridae</taxon>
        <taxon>Pentapetalae</taxon>
        <taxon>asterids</taxon>
        <taxon>lamiids</taxon>
        <taxon>Boraginales</taxon>
        <taxon>Boraginaceae</taxon>
        <taxon>Boraginoideae</taxon>
        <taxon>Lithospermeae</taxon>
        <taxon>Lithospermum</taxon>
    </lineage>
</organism>
<dbReference type="EMBL" id="BAABME010004168">
    <property type="protein sequence ID" value="GAA0161413.1"/>
    <property type="molecule type" value="Genomic_DNA"/>
</dbReference>
<evidence type="ECO:0000259" key="1">
    <source>
        <dbReference type="PROSITE" id="PS50076"/>
    </source>
</evidence>
<gene>
    <name evidence="2" type="ORF">LIER_17737</name>
</gene>
<dbReference type="SMART" id="SM00271">
    <property type="entry name" value="DnaJ"/>
    <property type="match status" value="1"/>
</dbReference>
<dbReference type="SUPFAM" id="SSF46565">
    <property type="entry name" value="Chaperone J-domain"/>
    <property type="match status" value="1"/>
</dbReference>
<proteinExistence type="predicted"/>
<dbReference type="Pfam" id="PF00226">
    <property type="entry name" value="DnaJ"/>
    <property type="match status" value="1"/>
</dbReference>
<dbReference type="Gene3D" id="1.10.287.110">
    <property type="entry name" value="DnaJ domain"/>
    <property type="match status" value="1"/>
</dbReference>
<dbReference type="PROSITE" id="PS00636">
    <property type="entry name" value="DNAJ_1"/>
    <property type="match status" value="1"/>
</dbReference>
<dbReference type="AlphaFoldDB" id="A0AAV3QE20"/>
<comment type="caution">
    <text evidence="2">The sequence shown here is derived from an EMBL/GenBank/DDBJ whole genome shotgun (WGS) entry which is preliminary data.</text>
</comment>
<dbReference type="PANTHER" id="PTHR45090:SF4">
    <property type="entry name" value="J DOMAIN-CONTAINING PROTEIN"/>
    <property type="match status" value="1"/>
</dbReference>
<dbReference type="InterPro" id="IPR001623">
    <property type="entry name" value="DnaJ_domain"/>
</dbReference>
<name>A0AAV3QE20_LITER</name>
<dbReference type="PROSITE" id="PS50076">
    <property type="entry name" value="DNAJ_2"/>
    <property type="match status" value="1"/>
</dbReference>
<keyword evidence="3" id="KW-1185">Reference proteome</keyword>
<accession>A0AAV3QE20</accession>
<dbReference type="PANTHER" id="PTHR45090">
    <property type="entry name" value="CHAPERONE PROTEIN DNAJ 20 CHLOROPLASTIC"/>
    <property type="match status" value="1"/>
</dbReference>